<dbReference type="RefSeq" id="WP_406695765.1">
    <property type="nucleotide sequence ID" value="NZ_CP155447.1"/>
</dbReference>
<dbReference type="AlphaFoldDB" id="A0AAU7CCX5"/>
<name>A0AAU7CCX5_9BACT</name>
<reference evidence="1" key="1">
    <citation type="submission" date="2024-05" db="EMBL/GenBank/DDBJ databases">
        <title>Planctomycetes of the genus Singulisphaera possess chitinolytic capabilities.</title>
        <authorList>
            <person name="Ivanova A."/>
        </authorList>
    </citation>
    <scope>NUCLEOTIDE SEQUENCE</scope>
    <source>
        <strain evidence="1">Ch08T</strain>
    </source>
</reference>
<dbReference type="EMBL" id="CP155447">
    <property type="protein sequence ID" value="XBH03025.1"/>
    <property type="molecule type" value="Genomic_DNA"/>
</dbReference>
<accession>A0AAU7CCX5</accession>
<evidence type="ECO:0000313" key="1">
    <source>
        <dbReference type="EMBL" id="XBH03025.1"/>
    </source>
</evidence>
<proteinExistence type="predicted"/>
<sequence>MPSVILSSLPSLRNYPQSPEILPQSQYWLPTFRGLEVGLNFSQILEVLEVLRATTRRIENSVDFLVAAQDSTTYLLTEVASVVEALSARVVSLEVDREIRDNDTILI</sequence>
<protein>
    <submittedName>
        <fullName evidence="1">Uncharacterized protein</fullName>
    </submittedName>
</protein>
<gene>
    <name evidence="1" type="ORF">V5E97_32675</name>
</gene>
<organism evidence="1">
    <name type="scientific">Singulisphaera sp. Ch08</name>
    <dbReference type="NCBI Taxonomy" id="3120278"/>
    <lineage>
        <taxon>Bacteria</taxon>
        <taxon>Pseudomonadati</taxon>
        <taxon>Planctomycetota</taxon>
        <taxon>Planctomycetia</taxon>
        <taxon>Isosphaerales</taxon>
        <taxon>Isosphaeraceae</taxon>
        <taxon>Singulisphaera</taxon>
    </lineage>
</organism>